<feature type="transmembrane region" description="Helical" evidence="1">
    <location>
        <begin position="64"/>
        <end position="83"/>
    </location>
</feature>
<evidence type="ECO:0000256" key="1">
    <source>
        <dbReference type="SAM" id="Phobius"/>
    </source>
</evidence>
<name>X1L8E6_9ZZZZ</name>
<sequence length="184" mass="20883">MSYNIAIFIAVFVAAMALFSWSCFQRFRLVTLGKAENRFNSVGKRTWNMLFYAFGQRRVVSRRFGLNHFMLFWCFIILLIANTEFLLNGLFPDYISLSRLPDGAYYTLAFIFDVVSALALLAVCIAIIRRVAFPPPNIEARSRDAFVILALIAILMIAFFGLHASEIAQGIEEAAQYMPISRAN</sequence>
<protein>
    <recommendedName>
        <fullName evidence="3">NarG-like domain-containing protein</fullName>
    </recommendedName>
</protein>
<feature type="transmembrane region" description="Helical" evidence="1">
    <location>
        <begin position="103"/>
        <end position="132"/>
    </location>
</feature>
<dbReference type="Gene3D" id="1.20.950.20">
    <property type="entry name" value="Transmembrane di-heme cytochromes, Chain C"/>
    <property type="match status" value="1"/>
</dbReference>
<dbReference type="SUPFAM" id="SSF103501">
    <property type="entry name" value="Respiratory nitrate reductase 1 gamma chain"/>
    <property type="match status" value="1"/>
</dbReference>
<dbReference type="EMBL" id="BARV01000908">
    <property type="protein sequence ID" value="GAH90423.1"/>
    <property type="molecule type" value="Genomic_DNA"/>
</dbReference>
<keyword evidence="1" id="KW-0472">Membrane</keyword>
<keyword evidence="1" id="KW-1133">Transmembrane helix</keyword>
<evidence type="ECO:0000313" key="2">
    <source>
        <dbReference type="EMBL" id="GAH90423.1"/>
    </source>
</evidence>
<feature type="transmembrane region" description="Helical" evidence="1">
    <location>
        <begin position="6"/>
        <end position="24"/>
    </location>
</feature>
<feature type="transmembrane region" description="Helical" evidence="1">
    <location>
        <begin position="144"/>
        <end position="162"/>
    </location>
</feature>
<keyword evidence="1" id="KW-0812">Transmembrane</keyword>
<gene>
    <name evidence="2" type="ORF">S06H3_02926</name>
</gene>
<accession>X1L8E6</accession>
<feature type="non-terminal residue" evidence="2">
    <location>
        <position position="184"/>
    </location>
</feature>
<dbReference type="InterPro" id="IPR036197">
    <property type="entry name" value="NarG-like_sf"/>
</dbReference>
<evidence type="ECO:0008006" key="3">
    <source>
        <dbReference type="Google" id="ProtNLM"/>
    </source>
</evidence>
<comment type="caution">
    <text evidence="2">The sequence shown here is derived from an EMBL/GenBank/DDBJ whole genome shotgun (WGS) entry which is preliminary data.</text>
</comment>
<dbReference type="AlphaFoldDB" id="X1L8E6"/>
<reference evidence="2" key="1">
    <citation type="journal article" date="2014" name="Front. Microbiol.">
        <title>High frequency of phylogenetically diverse reductive dehalogenase-homologous genes in deep subseafloor sedimentary metagenomes.</title>
        <authorList>
            <person name="Kawai M."/>
            <person name="Futagami T."/>
            <person name="Toyoda A."/>
            <person name="Takaki Y."/>
            <person name="Nishi S."/>
            <person name="Hori S."/>
            <person name="Arai W."/>
            <person name="Tsubouchi T."/>
            <person name="Morono Y."/>
            <person name="Uchiyama I."/>
            <person name="Ito T."/>
            <person name="Fujiyama A."/>
            <person name="Inagaki F."/>
            <person name="Takami H."/>
        </authorList>
    </citation>
    <scope>NUCLEOTIDE SEQUENCE</scope>
    <source>
        <strain evidence="2">Expedition CK06-06</strain>
    </source>
</reference>
<proteinExistence type="predicted"/>
<organism evidence="2">
    <name type="scientific">marine sediment metagenome</name>
    <dbReference type="NCBI Taxonomy" id="412755"/>
    <lineage>
        <taxon>unclassified sequences</taxon>
        <taxon>metagenomes</taxon>
        <taxon>ecological metagenomes</taxon>
    </lineage>
</organism>